<dbReference type="STRING" id="576137.A0A1L7XL97"/>
<reference evidence="2 3" key="1">
    <citation type="submission" date="2016-03" db="EMBL/GenBank/DDBJ databases">
        <authorList>
            <person name="Ploux O."/>
        </authorList>
    </citation>
    <scope>NUCLEOTIDE SEQUENCE [LARGE SCALE GENOMIC DNA]</scope>
    <source>
        <strain evidence="2 3">UAMH 11012</strain>
    </source>
</reference>
<protein>
    <recommendedName>
        <fullName evidence="4">Zinc finger PHD-type domain-containing protein</fullName>
    </recommendedName>
</protein>
<dbReference type="Gene3D" id="3.30.40.10">
    <property type="entry name" value="Zinc/RING finger domain, C3HC4 (zinc finger)"/>
    <property type="match status" value="1"/>
</dbReference>
<dbReference type="InterPro" id="IPR011011">
    <property type="entry name" value="Znf_FYVE_PHD"/>
</dbReference>
<dbReference type="InterPro" id="IPR013083">
    <property type="entry name" value="Znf_RING/FYVE/PHD"/>
</dbReference>
<dbReference type="AlphaFoldDB" id="A0A1L7XL97"/>
<dbReference type="OrthoDB" id="5409290at2759"/>
<sequence length="574" mass="64908">MTSKMSPTEIPKSQRWAEEDVLVMLCALNSNVEDIRAEFEADKRVGIAFAADRLSKAVGNGCNPARVRGKMEHLWKEGGPSGGRDVKPIDPLYRFGAWTRTLPSLDAIYPGMLKKIALAGNAQESIKRREETRPARVNDLRRREKDVDDDPIECKCGFVHFASACVHCRSCQTWQHIWCYYDSDLLDAAPDNHTCDQCTTSGLDTRSTTNEKYSSSNDGDSSEPSENLIRALERLQIQSHKNSTFMTKKGTRGAKYATDGSQSRQDTTSGIPDEEELLYGPQDEDVQSVVKTITSFIKTVAYSLDTDDFQFGMPSSKILGDSLDLVEVIQESTFSSCENQTESSSTDNVSFLRMTIGSAIWNWTFYAHSLVPPPDKIQSRYEALFNTYCETPLSHHEIRILRNIHRKAWTTLTVDRPDILKSIIGKEADRLARRLLCLLSSIFRRSADSGDTRPLETAEDWINSTRHGRWRFNLIVELFVSCIKLKDRLPLSGYFYEVFYPTSAESRFMEACPEECDGEIQFCYAPAILQYESNIFQRKENGESAFFGEQNFIRATVAQRAESVVVCPAAVTFR</sequence>
<feature type="compositionally biased region" description="Polar residues" evidence="1">
    <location>
        <begin position="259"/>
        <end position="270"/>
    </location>
</feature>
<evidence type="ECO:0000313" key="3">
    <source>
        <dbReference type="Proteomes" id="UP000184330"/>
    </source>
</evidence>
<dbReference type="Proteomes" id="UP000184330">
    <property type="component" value="Unassembled WGS sequence"/>
</dbReference>
<feature type="region of interest" description="Disordered" evidence="1">
    <location>
        <begin position="198"/>
        <end position="225"/>
    </location>
</feature>
<feature type="region of interest" description="Disordered" evidence="1">
    <location>
        <begin position="248"/>
        <end position="274"/>
    </location>
</feature>
<evidence type="ECO:0008006" key="4">
    <source>
        <dbReference type="Google" id="ProtNLM"/>
    </source>
</evidence>
<proteinExistence type="predicted"/>
<dbReference type="SUPFAM" id="SSF57903">
    <property type="entry name" value="FYVE/PHD zinc finger"/>
    <property type="match status" value="1"/>
</dbReference>
<organism evidence="2 3">
    <name type="scientific">Phialocephala subalpina</name>
    <dbReference type="NCBI Taxonomy" id="576137"/>
    <lineage>
        <taxon>Eukaryota</taxon>
        <taxon>Fungi</taxon>
        <taxon>Dikarya</taxon>
        <taxon>Ascomycota</taxon>
        <taxon>Pezizomycotina</taxon>
        <taxon>Leotiomycetes</taxon>
        <taxon>Helotiales</taxon>
        <taxon>Mollisiaceae</taxon>
        <taxon>Phialocephala</taxon>
        <taxon>Phialocephala fortinii species complex</taxon>
    </lineage>
</organism>
<dbReference type="EMBL" id="FJOG01000032">
    <property type="protein sequence ID" value="CZR65706.1"/>
    <property type="molecule type" value="Genomic_DNA"/>
</dbReference>
<evidence type="ECO:0000256" key="1">
    <source>
        <dbReference type="SAM" id="MobiDB-lite"/>
    </source>
</evidence>
<feature type="compositionally biased region" description="Polar residues" evidence="1">
    <location>
        <begin position="198"/>
        <end position="213"/>
    </location>
</feature>
<keyword evidence="3" id="KW-1185">Reference proteome</keyword>
<accession>A0A1L7XL97</accession>
<gene>
    <name evidence="2" type="ORF">PAC_15606</name>
</gene>
<name>A0A1L7XL97_9HELO</name>
<evidence type="ECO:0000313" key="2">
    <source>
        <dbReference type="EMBL" id="CZR65706.1"/>
    </source>
</evidence>
<feature type="compositionally biased region" description="Low complexity" evidence="1">
    <location>
        <begin position="214"/>
        <end position="225"/>
    </location>
</feature>